<dbReference type="Gene3D" id="3.30.700.10">
    <property type="entry name" value="Glycoprotein, Type 4 Pilin"/>
    <property type="match status" value="1"/>
</dbReference>
<dbReference type="AlphaFoldDB" id="A0A1T4MJK5"/>
<accession>A0A1T4MJK5</accession>
<keyword evidence="1" id="KW-0812">Transmembrane</keyword>
<dbReference type="Pfam" id="PF07963">
    <property type="entry name" value="N_methyl"/>
    <property type="match status" value="1"/>
</dbReference>
<gene>
    <name evidence="2" type="ORF">SAMN02745110_01250</name>
</gene>
<dbReference type="NCBIfam" id="TIGR02532">
    <property type="entry name" value="IV_pilin_GFxxxE"/>
    <property type="match status" value="1"/>
</dbReference>
<dbReference type="RefSeq" id="WP_078787096.1">
    <property type="nucleotide sequence ID" value="NZ_FMTO01000006.1"/>
</dbReference>
<dbReference type="EMBL" id="FUXA01000007">
    <property type="protein sequence ID" value="SJZ67015.1"/>
    <property type="molecule type" value="Genomic_DNA"/>
</dbReference>
<proteinExistence type="predicted"/>
<feature type="transmembrane region" description="Helical" evidence="1">
    <location>
        <begin position="13"/>
        <end position="32"/>
    </location>
</feature>
<dbReference type="InterPro" id="IPR012902">
    <property type="entry name" value="N_methyl_site"/>
</dbReference>
<organism evidence="2 3">
    <name type="scientific">Eubacterium ruminantium</name>
    <dbReference type="NCBI Taxonomy" id="42322"/>
    <lineage>
        <taxon>Bacteria</taxon>
        <taxon>Bacillati</taxon>
        <taxon>Bacillota</taxon>
        <taxon>Clostridia</taxon>
        <taxon>Eubacteriales</taxon>
        <taxon>Eubacteriaceae</taxon>
        <taxon>Eubacterium</taxon>
    </lineage>
</organism>
<evidence type="ECO:0000256" key="1">
    <source>
        <dbReference type="SAM" id="Phobius"/>
    </source>
</evidence>
<name>A0A1T4MJK5_9FIRM</name>
<dbReference type="PROSITE" id="PS00409">
    <property type="entry name" value="PROKAR_NTER_METHYL"/>
    <property type="match status" value="1"/>
</dbReference>
<dbReference type="InterPro" id="IPR045584">
    <property type="entry name" value="Pilin-like"/>
</dbReference>
<keyword evidence="1" id="KW-1133">Transmembrane helix</keyword>
<dbReference type="Proteomes" id="UP000189857">
    <property type="component" value="Unassembled WGS sequence"/>
</dbReference>
<dbReference type="SUPFAM" id="SSF54523">
    <property type="entry name" value="Pili subunits"/>
    <property type="match status" value="1"/>
</dbReference>
<protein>
    <submittedName>
        <fullName evidence="2">Type IV pilus assembly protein PilA</fullName>
    </submittedName>
</protein>
<sequence>MKKTNRGFSLVELIIVIAIMAILAAAIAPALIRYIDKSRRADDVTAAGTVLTGVQTAMADEDCYSEIAKATSGQIICSVKGGKKGNVAVTAIGDNLKSEMESTLAGGCDIKYTKDKAAYYNVTVNGEVLSVYIGKDATNTEWEIQPVTCKKYK</sequence>
<reference evidence="2 3" key="1">
    <citation type="submission" date="2017-02" db="EMBL/GenBank/DDBJ databases">
        <authorList>
            <person name="Peterson S.W."/>
        </authorList>
    </citation>
    <scope>NUCLEOTIDE SEQUENCE [LARGE SCALE GENOMIC DNA]</scope>
    <source>
        <strain evidence="2 3">ATCC 17233</strain>
    </source>
</reference>
<dbReference type="OrthoDB" id="2051992at2"/>
<evidence type="ECO:0000313" key="3">
    <source>
        <dbReference type="Proteomes" id="UP000189857"/>
    </source>
</evidence>
<keyword evidence="3" id="KW-1185">Reference proteome</keyword>
<keyword evidence="1" id="KW-0472">Membrane</keyword>
<evidence type="ECO:0000313" key="2">
    <source>
        <dbReference type="EMBL" id="SJZ67015.1"/>
    </source>
</evidence>